<gene>
    <name evidence="1" type="ORF">DERYTH_LOCUS20575</name>
</gene>
<evidence type="ECO:0000313" key="1">
    <source>
        <dbReference type="EMBL" id="CAG8786798.1"/>
    </source>
</evidence>
<dbReference type="OrthoDB" id="2427212at2759"/>
<keyword evidence="2" id="KW-1185">Reference proteome</keyword>
<organism evidence="1 2">
    <name type="scientific">Dentiscutata erythropus</name>
    <dbReference type="NCBI Taxonomy" id="1348616"/>
    <lineage>
        <taxon>Eukaryota</taxon>
        <taxon>Fungi</taxon>
        <taxon>Fungi incertae sedis</taxon>
        <taxon>Mucoromycota</taxon>
        <taxon>Glomeromycotina</taxon>
        <taxon>Glomeromycetes</taxon>
        <taxon>Diversisporales</taxon>
        <taxon>Gigasporaceae</taxon>
        <taxon>Dentiscutata</taxon>
    </lineage>
</organism>
<name>A0A9N9P3I9_9GLOM</name>
<sequence length="85" mass="10138">TPKALNMTLTHNNATTQMMYNNATITQIYNKTQNEYLDEDKDENNEKCDLLYIFEAEFGEYLQEWVKMLNEEKEADILEDQDDYV</sequence>
<accession>A0A9N9P3I9</accession>
<reference evidence="1" key="1">
    <citation type="submission" date="2021-06" db="EMBL/GenBank/DDBJ databases">
        <authorList>
            <person name="Kallberg Y."/>
            <person name="Tangrot J."/>
            <person name="Rosling A."/>
        </authorList>
    </citation>
    <scope>NUCLEOTIDE SEQUENCE</scope>
    <source>
        <strain evidence="1">MA453B</strain>
    </source>
</reference>
<dbReference type="EMBL" id="CAJVPY010024492">
    <property type="protein sequence ID" value="CAG8786798.1"/>
    <property type="molecule type" value="Genomic_DNA"/>
</dbReference>
<protein>
    <submittedName>
        <fullName evidence="1">6185_t:CDS:1</fullName>
    </submittedName>
</protein>
<dbReference type="AlphaFoldDB" id="A0A9N9P3I9"/>
<feature type="non-terminal residue" evidence="1">
    <location>
        <position position="1"/>
    </location>
</feature>
<dbReference type="Proteomes" id="UP000789405">
    <property type="component" value="Unassembled WGS sequence"/>
</dbReference>
<proteinExistence type="predicted"/>
<evidence type="ECO:0000313" key="2">
    <source>
        <dbReference type="Proteomes" id="UP000789405"/>
    </source>
</evidence>
<comment type="caution">
    <text evidence="1">The sequence shown here is derived from an EMBL/GenBank/DDBJ whole genome shotgun (WGS) entry which is preliminary data.</text>
</comment>
<feature type="non-terminal residue" evidence="1">
    <location>
        <position position="85"/>
    </location>
</feature>